<feature type="region of interest" description="Disordered" evidence="4">
    <location>
        <begin position="46"/>
        <end position="73"/>
    </location>
</feature>
<protein>
    <submittedName>
        <fullName evidence="5">Cell division protein ZapB</fullName>
    </submittedName>
</protein>
<dbReference type="Proteomes" id="UP001447008">
    <property type="component" value="Unassembled WGS sequence"/>
</dbReference>
<name>A0ABU9MTU8_9GAMM</name>
<keyword evidence="2" id="KW-0175">Coiled coil</keyword>
<dbReference type="RefSeq" id="WP_105200156.1">
    <property type="nucleotide sequence ID" value="NZ_JBCGCU010000001.1"/>
</dbReference>
<evidence type="ECO:0000313" key="5">
    <source>
        <dbReference type="EMBL" id="MEM0514256.1"/>
    </source>
</evidence>
<proteinExistence type="predicted"/>
<gene>
    <name evidence="5" type="primary">zapB</name>
    <name evidence="5" type="ORF">WCN91_02155</name>
</gene>
<accession>A0ABU9MTU8</accession>
<keyword evidence="5" id="KW-0132">Cell division</keyword>
<evidence type="ECO:0000256" key="1">
    <source>
        <dbReference type="ARBA" id="ARBA00004496"/>
    </source>
</evidence>
<comment type="subcellular location">
    <subcellularLocation>
        <location evidence="1">Cytoplasm</location>
    </subcellularLocation>
</comment>
<reference evidence="5 6" key="1">
    <citation type="submission" date="2024-03" db="EMBL/GenBank/DDBJ databases">
        <title>Pseudoalteromonas qingdaonensis sp. nov., isolated from the intestines of marine benthic organisms.</title>
        <authorList>
            <person name="Lin X."/>
            <person name="Fang S."/>
            <person name="Hu X."/>
        </authorList>
    </citation>
    <scope>NUCLEOTIDE SEQUENCE [LARGE SCALE GENOMIC DNA]</scope>
    <source>
        <strain evidence="5 6">YIC-827</strain>
    </source>
</reference>
<evidence type="ECO:0000256" key="4">
    <source>
        <dbReference type="SAM" id="MobiDB-lite"/>
    </source>
</evidence>
<keyword evidence="6" id="KW-1185">Reference proteome</keyword>
<keyword evidence="3" id="KW-0131">Cell cycle</keyword>
<evidence type="ECO:0000313" key="6">
    <source>
        <dbReference type="Proteomes" id="UP001447008"/>
    </source>
</evidence>
<evidence type="ECO:0000256" key="2">
    <source>
        <dbReference type="ARBA" id="ARBA00023054"/>
    </source>
</evidence>
<dbReference type="InterPro" id="IPR009252">
    <property type="entry name" value="Cell_div_ZapB"/>
</dbReference>
<keyword evidence="3" id="KW-0717">Septation</keyword>
<evidence type="ECO:0000256" key="3">
    <source>
        <dbReference type="ARBA" id="ARBA00023210"/>
    </source>
</evidence>
<organism evidence="5 6">
    <name type="scientific">Pseudoalteromonas qingdaonensis</name>
    <dbReference type="NCBI Taxonomy" id="3131913"/>
    <lineage>
        <taxon>Bacteria</taxon>
        <taxon>Pseudomonadati</taxon>
        <taxon>Pseudomonadota</taxon>
        <taxon>Gammaproteobacteria</taxon>
        <taxon>Alteromonadales</taxon>
        <taxon>Pseudoalteromonadaceae</taxon>
        <taxon>Pseudoalteromonas</taxon>
    </lineage>
</organism>
<dbReference type="GO" id="GO:0051301">
    <property type="term" value="P:cell division"/>
    <property type="evidence" value="ECO:0007669"/>
    <property type="project" value="UniProtKB-KW"/>
</dbReference>
<dbReference type="Pfam" id="PF06005">
    <property type="entry name" value="ZapB"/>
    <property type="match status" value="1"/>
</dbReference>
<feature type="compositionally biased region" description="Low complexity" evidence="4">
    <location>
        <begin position="58"/>
        <end position="73"/>
    </location>
</feature>
<sequence>MNQETLSQLEQLVDKLIARNAELGQEVSALRESNAKLQDENETLQLEVLESEEKQKETSTTLSSLLEKLQAAS</sequence>
<comment type="caution">
    <text evidence="5">The sequence shown here is derived from an EMBL/GenBank/DDBJ whole genome shotgun (WGS) entry which is preliminary data.</text>
</comment>
<dbReference type="Gene3D" id="1.20.5.340">
    <property type="match status" value="1"/>
</dbReference>
<dbReference type="EMBL" id="JBCGCU010000001">
    <property type="protein sequence ID" value="MEM0514256.1"/>
    <property type="molecule type" value="Genomic_DNA"/>
</dbReference>